<sequence length="56" mass="6583">MSRKQGPTETFGRQRNRKHQAERTKPQTSLTSRTYKSCHHQLTKTGLQITREIVMI</sequence>
<proteinExistence type="predicted"/>
<evidence type="ECO:0000256" key="1">
    <source>
        <dbReference type="SAM" id="MobiDB-lite"/>
    </source>
</evidence>
<organism evidence="2">
    <name type="scientific">Anguilla anguilla</name>
    <name type="common">European freshwater eel</name>
    <name type="synonym">Muraena anguilla</name>
    <dbReference type="NCBI Taxonomy" id="7936"/>
    <lineage>
        <taxon>Eukaryota</taxon>
        <taxon>Metazoa</taxon>
        <taxon>Chordata</taxon>
        <taxon>Craniata</taxon>
        <taxon>Vertebrata</taxon>
        <taxon>Euteleostomi</taxon>
        <taxon>Actinopterygii</taxon>
        <taxon>Neopterygii</taxon>
        <taxon>Teleostei</taxon>
        <taxon>Anguilliformes</taxon>
        <taxon>Anguillidae</taxon>
        <taxon>Anguilla</taxon>
    </lineage>
</organism>
<accession>A0A0E9XE64</accession>
<name>A0A0E9XE64_ANGAN</name>
<feature type="compositionally biased region" description="Polar residues" evidence="1">
    <location>
        <begin position="26"/>
        <end position="35"/>
    </location>
</feature>
<dbReference type="AlphaFoldDB" id="A0A0E9XE64"/>
<dbReference type="EMBL" id="GBXM01007851">
    <property type="protein sequence ID" value="JAI00727.1"/>
    <property type="molecule type" value="Transcribed_RNA"/>
</dbReference>
<feature type="region of interest" description="Disordered" evidence="1">
    <location>
        <begin position="1"/>
        <end position="38"/>
    </location>
</feature>
<protein>
    <submittedName>
        <fullName evidence="2">Uncharacterized protein</fullName>
    </submittedName>
</protein>
<reference evidence="2" key="1">
    <citation type="submission" date="2014-11" db="EMBL/GenBank/DDBJ databases">
        <authorList>
            <person name="Amaro Gonzalez C."/>
        </authorList>
    </citation>
    <scope>NUCLEOTIDE SEQUENCE</scope>
</reference>
<evidence type="ECO:0000313" key="2">
    <source>
        <dbReference type="EMBL" id="JAI00727.1"/>
    </source>
</evidence>
<feature type="compositionally biased region" description="Polar residues" evidence="1">
    <location>
        <begin position="1"/>
        <end position="13"/>
    </location>
</feature>
<reference evidence="2" key="2">
    <citation type="journal article" date="2015" name="Fish Shellfish Immunol.">
        <title>Early steps in the European eel (Anguilla anguilla)-Vibrio vulnificus interaction in the gills: Role of the RtxA13 toxin.</title>
        <authorList>
            <person name="Callol A."/>
            <person name="Pajuelo D."/>
            <person name="Ebbesson L."/>
            <person name="Teles M."/>
            <person name="MacKenzie S."/>
            <person name="Amaro C."/>
        </authorList>
    </citation>
    <scope>NUCLEOTIDE SEQUENCE</scope>
</reference>